<keyword evidence="3 5" id="KW-0687">Ribonucleoprotein</keyword>
<reference evidence="6 7" key="1">
    <citation type="submission" date="2017-09" db="EMBL/GenBank/DDBJ databases">
        <title>Depth-based differentiation of microbial function through sediment-hosted aquifers and enrichment of novel symbionts in the deep terrestrial subsurface.</title>
        <authorList>
            <person name="Probst A.J."/>
            <person name="Ladd B."/>
            <person name="Jarett J.K."/>
            <person name="Geller-Mcgrath D.E."/>
            <person name="Sieber C.M."/>
            <person name="Emerson J.B."/>
            <person name="Anantharaman K."/>
            <person name="Thomas B.C."/>
            <person name="Malmstrom R."/>
            <person name="Stieglmeier M."/>
            <person name="Klingl A."/>
            <person name="Woyke T."/>
            <person name="Ryan C.M."/>
            <person name="Banfield J.F."/>
        </authorList>
    </citation>
    <scope>NUCLEOTIDE SEQUENCE [LARGE SCALE GENOMIC DNA]</scope>
    <source>
        <strain evidence="6">CG11_big_fil_rev_8_21_14_0_20_38_23</strain>
    </source>
</reference>
<dbReference type="InterPro" id="IPR005706">
    <property type="entry name" value="Ribosomal_uS2_bac/mit/plastid"/>
</dbReference>
<dbReference type="GO" id="GO:0006412">
    <property type="term" value="P:translation"/>
    <property type="evidence" value="ECO:0007669"/>
    <property type="project" value="UniProtKB-UniRule"/>
</dbReference>
<organism evidence="6 7">
    <name type="scientific">Candidatus Jorgensenbacteria bacterium CG11_big_fil_rev_8_21_14_0_20_38_23</name>
    <dbReference type="NCBI Taxonomy" id="1974594"/>
    <lineage>
        <taxon>Bacteria</taxon>
        <taxon>Candidatus Joergenseniibacteriota</taxon>
    </lineage>
</organism>
<evidence type="ECO:0000313" key="7">
    <source>
        <dbReference type="Proteomes" id="UP000228867"/>
    </source>
</evidence>
<dbReference type="SUPFAM" id="SSF52313">
    <property type="entry name" value="Ribosomal protein S2"/>
    <property type="match status" value="1"/>
</dbReference>
<protein>
    <recommendedName>
        <fullName evidence="4 5">Small ribosomal subunit protein uS2</fullName>
    </recommendedName>
</protein>
<dbReference type="InterPro" id="IPR023591">
    <property type="entry name" value="Ribosomal_uS2_flav_dom_sf"/>
</dbReference>
<gene>
    <name evidence="5 6" type="primary">rpsB</name>
    <name evidence="6" type="ORF">COV54_00710</name>
</gene>
<dbReference type="EMBL" id="PCWR01000016">
    <property type="protein sequence ID" value="PIR07519.1"/>
    <property type="molecule type" value="Genomic_DNA"/>
</dbReference>
<sequence length="244" mass="27949">MSNFDESIVSEMAADGVIFGHKKTKTHPKMKPYIFSSRNEIEIFEPEIIWNSLQKAQEFLKGKIKSGEKILFVATQAGAKNLIAELAQELNMPYVTNRWLGGTLTNFKVISQRLKYYLDLKSKKEKGELMKYSKKEQMLFNQQLEKLARNFDGLINLTNMPEAIFIIDPSRHQTAIHEARLTKTPIIAVADNDDDPSIIDYPIIANDHSPKSLSWLIQKIKDDLRNVTIEKTIPAEVQKQKNES</sequence>
<dbReference type="NCBIfam" id="TIGR01011">
    <property type="entry name" value="rpsB_bact"/>
    <property type="match status" value="1"/>
</dbReference>
<dbReference type="AlphaFoldDB" id="A0A2H0NF54"/>
<evidence type="ECO:0000256" key="5">
    <source>
        <dbReference type="HAMAP-Rule" id="MF_00291"/>
    </source>
</evidence>
<comment type="similarity">
    <text evidence="1 5">Belongs to the universal ribosomal protein uS2 family.</text>
</comment>
<accession>A0A2H0NF54</accession>
<dbReference type="Pfam" id="PF00318">
    <property type="entry name" value="Ribosomal_S2"/>
    <property type="match status" value="1"/>
</dbReference>
<dbReference type="Gene3D" id="3.40.50.10490">
    <property type="entry name" value="Glucose-6-phosphate isomerase like protein, domain 1"/>
    <property type="match status" value="1"/>
</dbReference>
<dbReference type="PANTHER" id="PTHR12534">
    <property type="entry name" value="30S RIBOSOMAL PROTEIN S2 PROKARYOTIC AND ORGANELLAR"/>
    <property type="match status" value="1"/>
</dbReference>
<proteinExistence type="inferred from homology"/>
<comment type="caution">
    <text evidence="6">The sequence shown here is derived from an EMBL/GenBank/DDBJ whole genome shotgun (WGS) entry which is preliminary data.</text>
</comment>
<dbReference type="PRINTS" id="PR00395">
    <property type="entry name" value="RIBOSOMALS2"/>
</dbReference>
<dbReference type="GO" id="GO:0022627">
    <property type="term" value="C:cytosolic small ribosomal subunit"/>
    <property type="evidence" value="ECO:0007669"/>
    <property type="project" value="TreeGrafter"/>
</dbReference>
<name>A0A2H0NF54_9BACT</name>
<dbReference type="CDD" id="cd01425">
    <property type="entry name" value="RPS2"/>
    <property type="match status" value="1"/>
</dbReference>
<dbReference type="HAMAP" id="MF_00291_B">
    <property type="entry name" value="Ribosomal_uS2_B"/>
    <property type="match status" value="1"/>
</dbReference>
<dbReference type="Gene3D" id="1.10.287.610">
    <property type="entry name" value="Helix hairpin bin"/>
    <property type="match status" value="1"/>
</dbReference>
<evidence type="ECO:0000256" key="2">
    <source>
        <dbReference type="ARBA" id="ARBA00022980"/>
    </source>
</evidence>
<dbReference type="Proteomes" id="UP000228867">
    <property type="component" value="Unassembled WGS sequence"/>
</dbReference>
<dbReference type="GO" id="GO:0003735">
    <property type="term" value="F:structural constituent of ribosome"/>
    <property type="evidence" value="ECO:0007669"/>
    <property type="project" value="InterPro"/>
</dbReference>
<evidence type="ECO:0000313" key="6">
    <source>
        <dbReference type="EMBL" id="PIR07519.1"/>
    </source>
</evidence>
<evidence type="ECO:0000256" key="1">
    <source>
        <dbReference type="ARBA" id="ARBA00006242"/>
    </source>
</evidence>
<evidence type="ECO:0000256" key="3">
    <source>
        <dbReference type="ARBA" id="ARBA00023274"/>
    </source>
</evidence>
<dbReference type="InterPro" id="IPR001865">
    <property type="entry name" value="Ribosomal_uS2"/>
</dbReference>
<keyword evidence="2 5" id="KW-0689">Ribosomal protein</keyword>
<evidence type="ECO:0000256" key="4">
    <source>
        <dbReference type="ARBA" id="ARBA00035256"/>
    </source>
</evidence>
<dbReference type="PANTHER" id="PTHR12534:SF0">
    <property type="entry name" value="SMALL RIBOSOMAL SUBUNIT PROTEIN US2M"/>
    <property type="match status" value="1"/>
</dbReference>